<keyword evidence="6 8" id="KW-0057">Aromatic amino acid biosynthesis</keyword>
<dbReference type="UniPathway" id="UPA00053">
    <property type="reaction ID" value="UER00089"/>
</dbReference>
<keyword evidence="11" id="KW-1185">Reference proteome</keyword>
<dbReference type="Proteomes" id="UP000298636">
    <property type="component" value="Chromosome"/>
</dbReference>
<evidence type="ECO:0000256" key="3">
    <source>
        <dbReference type="ARBA" id="ARBA00022490"/>
    </source>
</evidence>
<dbReference type="InterPro" id="IPR006264">
    <property type="entry name" value="EPSP_synthase"/>
</dbReference>
<dbReference type="PANTHER" id="PTHR21090:SF5">
    <property type="entry name" value="PENTAFUNCTIONAL AROM POLYPEPTIDE"/>
    <property type="match status" value="1"/>
</dbReference>
<feature type="binding site" evidence="8">
    <location>
        <position position="347"/>
    </location>
    <ligand>
        <name>phosphoenolpyruvate</name>
        <dbReference type="ChEBI" id="CHEBI:58702"/>
    </ligand>
</feature>
<dbReference type="GO" id="GO:0009073">
    <property type="term" value="P:aromatic amino acid family biosynthetic process"/>
    <property type="evidence" value="ECO:0007669"/>
    <property type="project" value="UniProtKB-KW"/>
</dbReference>
<dbReference type="PROSITE" id="PS00104">
    <property type="entry name" value="EPSP_SYNTHASE_1"/>
    <property type="match status" value="1"/>
</dbReference>
<dbReference type="HAMAP" id="MF_00210">
    <property type="entry name" value="EPSP_synth"/>
    <property type="match status" value="1"/>
</dbReference>
<sequence length="431" mass="48237">MNTKKLTLKPISSIYGEVCLPGSKSISNRVLLIASISYGKTNLKNLLDSDDIHYMLDALKTLGIQYHLSNNKKNCIIQGNPQVLYNHKTSLFLGNAGTAIRPLTGILSLHKNDITLTGDLRMQERPIHHLVDALIQGGACIQYLKKKKYPPIRILGGFQGGNITIQGNISSQFLTSILMVAPLAKRNTIISIKNHLVSKPYIDITINLMKSFGINIDNNNYKQFYIQGNQQYISPGNYWIEGDASSASYFLSAAAIKGKYIRVTGIGKNSIQGDIQFVDVLKNMGAKIYKGDNFIECYKGNLIGIDLDANHIPDCAMTIAILALFVYNNSITTIRNIYNWKVKETDRLYAMKTELRKVGAIVYTGKDFIRITPPKKFIHAHINTYNDHRIAMCFSLIALSNQPVTIINPQCVSKTFPKYFSELLKVSIYQS</sequence>
<keyword evidence="3 8" id="KW-0963">Cytoplasm</keyword>
<dbReference type="InterPro" id="IPR036968">
    <property type="entry name" value="Enolpyruvate_Tfrase_sf"/>
</dbReference>
<feature type="domain" description="Enolpyruvate transferase" evidence="9">
    <location>
        <begin position="9"/>
        <end position="423"/>
    </location>
</feature>
<feature type="binding site" evidence="8">
    <location>
        <position position="24"/>
    </location>
    <ligand>
        <name>3-phosphoshikimate</name>
        <dbReference type="ChEBI" id="CHEBI:145989"/>
    </ligand>
</feature>
<feature type="binding site" evidence="8">
    <location>
        <position position="97"/>
    </location>
    <ligand>
        <name>phosphoenolpyruvate</name>
        <dbReference type="ChEBI" id="CHEBI:58702"/>
    </ligand>
</feature>
<evidence type="ECO:0000256" key="1">
    <source>
        <dbReference type="ARBA" id="ARBA00004811"/>
    </source>
</evidence>
<dbReference type="PIRSF" id="PIRSF000505">
    <property type="entry name" value="EPSPS"/>
    <property type="match status" value="1"/>
</dbReference>
<dbReference type="RefSeq" id="WP_158351811.1">
    <property type="nucleotide sequence ID" value="NZ_CP032998.1"/>
</dbReference>
<comment type="subcellular location">
    <subcellularLocation>
        <location evidence="8">Cytoplasm</location>
    </subcellularLocation>
</comment>
<dbReference type="AlphaFoldDB" id="A0A4D6YB95"/>
<evidence type="ECO:0000256" key="5">
    <source>
        <dbReference type="ARBA" id="ARBA00022679"/>
    </source>
</evidence>
<dbReference type="NCBIfam" id="TIGR01356">
    <property type="entry name" value="aroA"/>
    <property type="match status" value="1"/>
</dbReference>
<evidence type="ECO:0000256" key="2">
    <source>
        <dbReference type="ARBA" id="ARBA00009948"/>
    </source>
</evidence>
<comment type="subunit">
    <text evidence="8">Monomer.</text>
</comment>
<feature type="binding site" evidence="8">
    <location>
        <position position="339"/>
    </location>
    <ligand>
        <name>3-phosphoshikimate</name>
        <dbReference type="ChEBI" id="CHEBI:145989"/>
    </ligand>
</feature>
<dbReference type="InterPro" id="IPR013792">
    <property type="entry name" value="RNA3'P_cycl/enolpyr_Trfase_a/b"/>
</dbReference>
<evidence type="ECO:0000313" key="11">
    <source>
        <dbReference type="Proteomes" id="UP000298636"/>
    </source>
</evidence>
<comment type="function">
    <text evidence="8">Catalyzes the transfer of the enolpyruvyl moiety of phosphoenolpyruvate (PEP) to the 5-hydroxyl of shikimate-3-phosphate (S3P) to produce enolpyruvyl shikimate-3-phosphate and inorganic phosphate.</text>
</comment>
<dbReference type="GO" id="GO:0003866">
    <property type="term" value="F:3-phosphoshikimate 1-carboxyvinyltransferase activity"/>
    <property type="evidence" value="ECO:0007669"/>
    <property type="project" value="UniProtKB-UniRule"/>
</dbReference>
<dbReference type="InterPro" id="IPR001986">
    <property type="entry name" value="Enolpyruvate_Tfrase_dom"/>
</dbReference>
<proteinExistence type="inferred from homology"/>
<protein>
    <recommendedName>
        <fullName evidence="8">3-phosphoshikimate 1-carboxyvinyltransferase</fullName>
        <ecNumber evidence="8">2.5.1.19</ecNumber>
    </recommendedName>
    <alternativeName>
        <fullName evidence="8">5-enolpyruvylshikimate-3-phosphate synthase</fullName>
        <shortName evidence="8">EPSP synthase</shortName>
        <shortName evidence="8">EPSPS</shortName>
    </alternativeName>
</protein>
<dbReference type="Pfam" id="PF00275">
    <property type="entry name" value="EPSP_synthase"/>
    <property type="match status" value="1"/>
</dbReference>
<dbReference type="EC" id="2.5.1.19" evidence="8"/>
<feature type="binding site" evidence="8">
    <location>
        <position position="170"/>
    </location>
    <ligand>
        <name>3-phosphoshikimate</name>
        <dbReference type="ChEBI" id="CHEBI:145989"/>
    </ligand>
</feature>
<dbReference type="GO" id="GO:0008652">
    <property type="term" value="P:amino acid biosynthetic process"/>
    <property type="evidence" value="ECO:0007669"/>
    <property type="project" value="UniProtKB-KW"/>
</dbReference>
<feature type="binding site" evidence="8">
    <location>
        <position position="414"/>
    </location>
    <ligand>
        <name>phosphoenolpyruvate</name>
        <dbReference type="ChEBI" id="CHEBI:58702"/>
    </ligand>
</feature>
<dbReference type="GO" id="GO:0005737">
    <property type="term" value="C:cytoplasm"/>
    <property type="evidence" value="ECO:0007669"/>
    <property type="project" value="UniProtKB-SubCell"/>
</dbReference>
<gene>
    <name evidence="8 10" type="primary">aroA</name>
    <name evidence="10" type="ORF">D9V79_00980</name>
</gene>
<dbReference type="EMBL" id="CP032998">
    <property type="protein sequence ID" value="QCI26372.1"/>
    <property type="molecule type" value="Genomic_DNA"/>
</dbReference>
<dbReference type="InterPro" id="IPR023193">
    <property type="entry name" value="EPSP_synthase_CS"/>
</dbReference>
<evidence type="ECO:0000256" key="7">
    <source>
        <dbReference type="ARBA" id="ARBA00044633"/>
    </source>
</evidence>
<feature type="active site" description="Proton acceptor" evidence="8">
    <location>
        <position position="314"/>
    </location>
</feature>
<feature type="binding site" evidence="8">
    <location>
        <position position="25"/>
    </location>
    <ligand>
        <name>3-phosphoshikimate</name>
        <dbReference type="ChEBI" id="CHEBI:145989"/>
    </ligand>
</feature>
<comment type="pathway">
    <text evidence="1 8">Metabolic intermediate biosynthesis; chorismate biosynthesis; chorismate from D-erythrose 4-phosphate and phosphoenolpyruvate: step 6/7.</text>
</comment>
<dbReference type="FunFam" id="3.65.10.10:FF:000004">
    <property type="entry name" value="3-phosphoshikimate 1-carboxyvinyltransferase"/>
    <property type="match status" value="1"/>
</dbReference>
<evidence type="ECO:0000256" key="8">
    <source>
        <dbReference type="HAMAP-Rule" id="MF_00210"/>
    </source>
</evidence>
<dbReference type="OrthoDB" id="9809920at2"/>
<feature type="binding site" evidence="8">
    <location>
        <position position="389"/>
    </location>
    <ligand>
        <name>phosphoenolpyruvate</name>
        <dbReference type="ChEBI" id="CHEBI:58702"/>
    </ligand>
</feature>
<dbReference type="FunFam" id="3.65.10.10:FF:000003">
    <property type="entry name" value="3-phosphoshikimate 1-carboxyvinyltransferase"/>
    <property type="match status" value="1"/>
</dbReference>
<organism evidence="10 11">
    <name type="scientific">Buchnera aphidicola</name>
    <name type="common">Stegophylla sp.</name>
    <dbReference type="NCBI Taxonomy" id="2315800"/>
    <lineage>
        <taxon>Bacteria</taxon>
        <taxon>Pseudomonadati</taxon>
        <taxon>Pseudomonadota</taxon>
        <taxon>Gammaproteobacteria</taxon>
        <taxon>Enterobacterales</taxon>
        <taxon>Erwiniaceae</taxon>
        <taxon>Buchnera</taxon>
    </lineage>
</organism>
<comment type="catalytic activity">
    <reaction evidence="7">
        <text>3-phosphoshikimate + phosphoenolpyruvate = 5-O-(1-carboxyvinyl)-3-phosphoshikimate + phosphate</text>
        <dbReference type="Rhea" id="RHEA:21256"/>
        <dbReference type="ChEBI" id="CHEBI:43474"/>
        <dbReference type="ChEBI" id="CHEBI:57701"/>
        <dbReference type="ChEBI" id="CHEBI:58702"/>
        <dbReference type="ChEBI" id="CHEBI:145989"/>
        <dbReference type="EC" id="2.5.1.19"/>
    </reaction>
    <physiologicalReaction direction="left-to-right" evidence="7">
        <dbReference type="Rhea" id="RHEA:21257"/>
    </physiologicalReaction>
</comment>
<dbReference type="PROSITE" id="PS00885">
    <property type="entry name" value="EPSP_SYNTHASE_2"/>
    <property type="match status" value="1"/>
</dbReference>
<feature type="binding site" evidence="8">
    <location>
        <position position="171"/>
    </location>
    <ligand>
        <name>3-phosphoshikimate</name>
        <dbReference type="ChEBI" id="CHEBI:145989"/>
    </ligand>
</feature>
<dbReference type="CDD" id="cd01556">
    <property type="entry name" value="EPSP_synthase"/>
    <property type="match status" value="1"/>
</dbReference>
<reference evidence="10 11" key="1">
    <citation type="submission" date="2018-10" db="EMBL/GenBank/DDBJ databases">
        <title>Comparative functional genomics of the obligate endosymbiont Buchnera aphidicola.</title>
        <authorList>
            <person name="Chong R.A."/>
        </authorList>
    </citation>
    <scope>NUCLEOTIDE SEQUENCE [LARGE SCALE GENOMIC DNA]</scope>
    <source>
        <strain evidence="10 11">Ssp</strain>
    </source>
</reference>
<dbReference type="SUPFAM" id="SSF55205">
    <property type="entry name" value="EPT/RTPC-like"/>
    <property type="match status" value="1"/>
</dbReference>
<accession>A0A4D6YB95</accession>
<feature type="binding site" evidence="8">
    <location>
        <position position="172"/>
    </location>
    <ligand>
        <name>phosphoenolpyruvate</name>
        <dbReference type="ChEBI" id="CHEBI:58702"/>
    </ligand>
</feature>
<comment type="similarity">
    <text evidence="2 8">Belongs to the EPSP synthase family.</text>
</comment>
<dbReference type="GO" id="GO:0009423">
    <property type="term" value="P:chorismate biosynthetic process"/>
    <property type="evidence" value="ECO:0007669"/>
    <property type="project" value="UniProtKB-UniRule"/>
</dbReference>
<feature type="binding site" evidence="8">
    <location>
        <position position="343"/>
    </location>
    <ligand>
        <name>3-phosphoshikimate</name>
        <dbReference type="ChEBI" id="CHEBI:145989"/>
    </ligand>
</feature>
<evidence type="ECO:0000259" key="9">
    <source>
        <dbReference type="Pfam" id="PF00275"/>
    </source>
</evidence>
<feature type="binding site" evidence="8">
    <location>
        <position position="314"/>
    </location>
    <ligand>
        <name>3-phosphoshikimate</name>
        <dbReference type="ChEBI" id="CHEBI:145989"/>
    </ligand>
</feature>
<name>A0A4D6YB95_9GAMM</name>
<feature type="binding site" evidence="8">
    <location>
        <position position="198"/>
    </location>
    <ligand>
        <name>3-phosphoshikimate</name>
        <dbReference type="ChEBI" id="CHEBI:145989"/>
    </ligand>
</feature>
<feature type="binding site" evidence="8">
    <location>
        <position position="24"/>
    </location>
    <ligand>
        <name>phosphoenolpyruvate</name>
        <dbReference type="ChEBI" id="CHEBI:58702"/>
    </ligand>
</feature>
<feature type="binding site" evidence="8">
    <location>
        <position position="172"/>
    </location>
    <ligand>
        <name>3-phosphoshikimate</name>
        <dbReference type="ChEBI" id="CHEBI:145989"/>
    </ligand>
</feature>
<keyword evidence="4 8" id="KW-0028">Amino-acid biosynthesis</keyword>
<evidence type="ECO:0000313" key="10">
    <source>
        <dbReference type="EMBL" id="QCI26372.1"/>
    </source>
</evidence>
<feature type="binding site" evidence="8">
    <location>
        <position position="125"/>
    </location>
    <ligand>
        <name>phosphoenolpyruvate</name>
        <dbReference type="ChEBI" id="CHEBI:58702"/>
    </ligand>
</feature>
<keyword evidence="5 8" id="KW-0808">Transferase</keyword>
<evidence type="ECO:0000256" key="6">
    <source>
        <dbReference type="ARBA" id="ARBA00023141"/>
    </source>
</evidence>
<feature type="binding site" evidence="8">
    <location>
        <position position="29"/>
    </location>
    <ligand>
        <name>3-phosphoshikimate</name>
        <dbReference type="ChEBI" id="CHEBI:145989"/>
    </ligand>
</feature>
<dbReference type="PANTHER" id="PTHR21090">
    <property type="entry name" value="AROM/DEHYDROQUINATE SYNTHASE"/>
    <property type="match status" value="1"/>
</dbReference>
<evidence type="ECO:0000256" key="4">
    <source>
        <dbReference type="ARBA" id="ARBA00022605"/>
    </source>
</evidence>
<dbReference type="Gene3D" id="3.65.10.10">
    <property type="entry name" value="Enolpyruvate transferase domain"/>
    <property type="match status" value="2"/>
</dbReference>